<dbReference type="InterPro" id="IPR050640">
    <property type="entry name" value="Bact_2-comp_sensor_kinase"/>
</dbReference>
<keyword evidence="1" id="KW-0677">Repeat</keyword>
<evidence type="ECO:0000256" key="1">
    <source>
        <dbReference type="ARBA" id="ARBA00022737"/>
    </source>
</evidence>
<evidence type="ECO:0000313" key="6">
    <source>
        <dbReference type="EMBL" id="MBU3856963.1"/>
    </source>
</evidence>
<reference evidence="6" key="2">
    <citation type="submission" date="2021-04" db="EMBL/GenBank/DDBJ databases">
        <authorList>
            <person name="Gilroy R."/>
        </authorList>
    </citation>
    <scope>NUCLEOTIDE SEQUENCE</scope>
    <source>
        <strain evidence="6">8470</strain>
    </source>
</reference>
<feature type="repeat" description="TPR" evidence="3">
    <location>
        <begin position="235"/>
        <end position="268"/>
    </location>
</feature>
<name>A0A948X8D1_9BACT</name>
<sequence length="677" mass="78621">MEKLNVFLFLCISFFMLSLLPGCLVRGTEGRHEPYANLMAGLESNTSERPGEVCAAVDSLLPSVKDSVSYYSLLVLKAKSKLFLAEFDSSEVLLRMAGSFCSRDSSDARVRDLYANVYNMQGNLYGRFAVYDSAVWAFEKAYRCASHAGASEPLLNISLNLADAYIRTGRLDLGSYWYNYALSMADSIRMEEKKRFPIYYGLAQVNMELRDFGTCDYYYDLAAAYFDEMQPYEKHVYLNNRGNSYYYRQDYPKALEYFRRSLALTNSHPEMEFERNLTMINLGEVFMLMNQTDSASCYLDRCRRFFMENKNLSALYYIDTQMIELALKQGNTSRARHLLSLTKDTEGVELNMIRIRNRYLQHYFEAVGNWRNAYEYQKLNWEIDDSVRNERIKMRSAEIALKYKRDSTLMKQELFIEQKENQVLSLYQWLWGIIVGVLLLGCGALALVFHRKRQREMEQTRLHTAITSLRLENIRNRISPHFIFNLLNREMNLRGDESKNRNLMNLTKLLRRNLELTDKLAVTLADELDFVNTYVALERSALGSDFEFVQEVDSKILPDKVLLPAMMLQIPVENAIKHGLRMKEGKKWLKISLKRRDDVIVMKVCDNGGGYRNRSANRGTGTGMKVITQTIQLLNFYNRRPIVMGITNLQVDDDGTMGCEVKYEVPLDYSYTLKKME</sequence>
<dbReference type="GO" id="GO:0000155">
    <property type="term" value="F:phosphorelay sensor kinase activity"/>
    <property type="evidence" value="ECO:0007669"/>
    <property type="project" value="InterPro"/>
</dbReference>
<comment type="caution">
    <text evidence="6">The sequence shown here is derived from an EMBL/GenBank/DDBJ whole genome shotgun (WGS) entry which is preliminary data.</text>
</comment>
<dbReference type="InterPro" id="IPR010559">
    <property type="entry name" value="Sig_transdc_His_kin_internal"/>
</dbReference>
<dbReference type="PANTHER" id="PTHR34220:SF7">
    <property type="entry name" value="SENSOR HISTIDINE KINASE YPDA"/>
    <property type="match status" value="1"/>
</dbReference>
<dbReference type="EMBL" id="JAHLFJ010000093">
    <property type="protein sequence ID" value="MBU3856963.1"/>
    <property type="molecule type" value="Genomic_DNA"/>
</dbReference>
<evidence type="ECO:0000256" key="4">
    <source>
        <dbReference type="SAM" id="Phobius"/>
    </source>
</evidence>
<dbReference type="InterPro" id="IPR019734">
    <property type="entry name" value="TPR_rpt"/>
</dbReference>
<dbReference type="GO" id="GO:0016020">
    <property type="term" value="C:membrane"/>
    <property type="evidence" value="ECO:0007669"/>
    <property type="project" value="InterPro"/>
</dbReference>
<evidence type="ECO:0000313" key="7">
    <source>
        <dbReference type="Proteomes" id="UP000784286"/>
    </source>
</evidence>
<feature type="transmembrane region" description="Helical" evidence="4">
    <location>
        <begin position="429"/>
        <end position="449"/>
    </location>
</feature>
<organism evidence="6 7">
    <name type="scientific">Candidatus Phocaeicola excrementipullorum</name>
    <dbReference type="NCBI Taxonomy" id="2838731"/>
    <lineage>
        <taxon>Bacteria</taxon>
        <taxon>Pseudomonadati</taxon>
        <taxon>Bacteroidota</taxon>
        <taxon>Bacteroidia</taxon>
        <taxon>Bacteroidales</taxon>
        <taxon>Bacteroidaceae</taxon>
        <taxon>Phocaeicola</taxon>
    </lineage>
</organism>
<evidence type="ECO:0000259" key="5">
    <source>
        <dbReference type="Pfam" id="PF06580"/>
    </source>
</evidence>
<proteinExistence type="predicted"/>
<dbReference type="SUPFAM" id="SSF55874">
    <property type="entry name" value="ATPase domain of HSP90 chaperone/DNA topoisomerase II/histidine kinase"/>
    <property type="match status" value="1"/>
</dbReference>
<dbReference type="Pfam" id="PF07719">
    <property type="entry name" value="TPR_2"/>
    <property type="match status" value="1"/>
</dbReference>
<dbReference type="Gene3D" id="1.25.40.10">
    <property type="entry name" value="Tetratricopeptide repeat domain"/>
    <property type="match status" value="2"/>
</dbReference>
<dbReference type="InterPro" id="IPR013105">
    <property type="entry name" value="TPR_2"/>
</dbReference>
<dbReference type="Pfam" id="PF06580">
    <property type="entry name" value="His_kinase"/>
    <property type="match status" value="1"/>
</dbReference>
<dbReference type="SMART" id="SM00028">
    <property type="entry name" value="TPR"/>
    <property type="match status" value="4"/>
</dbReference>
<keyword evidence="6" id="KW-0418">Kinase</keyword>
<dbReference type="Gene3D" id="3.30.565.10">
    <property type="entry name" value="Histidine kinase-like ATPase, C-terminal domain"/>
    <property type="match status" value="1"/>
</dbReference>
<dbReference type="InterPro" id="IPR011990">
    <property type="entry name" value="TPR-like_helical_dom_sf"/>
</dbReference>
<evidence type="ECO:0000256" key="3">
    <source>
        <dbReference type="PROSITE-ProRule" id="PRU00339"/>
    </source>
</evidence>
<dbReference type="AlphaFoldDB" id="A0A948X8D1"/>
<keyword evidence="6" id="KW-0808">Transferase</keyword>
<keyword evidence="2 3" id="KW-0802">TPR repeat</keyword>
<dbReference type="InterPro" id="IPR036890">
    <property type="entry name" value="HATPase_C_sf"/>
</dbReference>
<keyword evidence="4" id="KW-0812">Transmembrane</keyword>
<gene>
    <name evidence="6" type="ORF">H9928_10510</name>
</gene>
<dbReference type="PROSITE" id="PS50005">
    <property type="entry name" value="TPR"/>
    <property type="match status" value="1"/>
</dbReference>
<feature type="domain" description="Signal transduction histidine kinase internal region" evidence="5">
    <location>
        <begin position="470"/>
        <end position="543"/>
    </location>
</feature>
<accession>A0A948X8D1</accession>
<reference evidence="6" key="1">
    <citation type="journal article" date="2021" name="PeerJ">
        <title>Extensive microbial diversity within the chicken gut microbiome revealed by metagenomics and culture.</title>
        <authorList>
            <person name="Gilroy R."/>
            <person name="Ravi A."/>
            <person name="Getino M."/>
            <person name="Pursley I."/>
            <person name="Horton D.L."/>
            <person name="Alikhan N.F."/>
            <person name="Baker D."/>
            <person name="Gharbi K."/>
            <person name="Hall N."/>
            <person name="Watson M."/>
            <person name="Adriaenssens E.M."/>
            <person name="Foster-Nyarko E."/>
            <person name="Jarju S."/>
            <person name="Secka A."/>
            <person name="Antonio M."/>
            <person name="Oren A."/>
            <person name="Chaudhuri R.R."/>
            <person name="La Ragione R."/>
            <person name="Hildebrand F."/>
            <person name="Pallen M.J."/>
        </authorList>
    </citation>
    <scope>NUCLEOTIDE SEQUENCE</scope>
    <source>
        <strain evidence="6">8470</strain>
    </source>
</reference>
<protein>
    <submittedName>
        <fullName evidence="6">Histidine kinase</fullName>
    </submittedName>
</protein>
<dbReference type="SUPFAM" id="SSF48452">
    <property type="entry name" value="TPR-like"/>
    <property type="match status" value="1"/>
</dbReference>
<dbReference type="Proteomes" id="UP000784286">
    <property type="component" value="Unassembled WGS sequence"/>
</dbReference>
<keyword evidence="4" id="KW-0472">Membrane</keyword>
<evidence type="ECO:0000256" key="2">
    <source>
        <dbReference type="ARBA" id="ARBA00022803"/>
    </source>
</evidence>
<keyword evidence="4" id="KW-1133">Transmembrane helix</keyword>
<dbReference type="PANTHER" id="PTHR34220">
    <property type="entry name" value="SENSOR HISTIDINE KINASE YPDA"/>
    <property type="match status" value="1"/>
</dbReference>